<feature type="binding site" evidence="5">
    <location>
        <position position="270"/>
    </location>
    <ligand>
        <name>(2E)-4-hydroxy-3-methylbut-2-enyl diphosphate</name>
        <dbReference type="ChEBI" id="CHEBI:128753"/>
    </ligand>
</feature>
<dbReference type="Proteomes" id="UP000649753">
    <property type="component" value="Unassembled WGS sequence"/>
</dbReference>
<keyword evidence="3 5" id="KW-0408">Iron</keyword>
<organism evidence="7 8">
    <name type="scientific">Plantactinospora soyae</name>
    <dbReference type="NCBI Taxonomy" id="1544732"/>
    <lineage>
        <taxon>Bacteria</taxon>
        <taxon>Bacillati</taxon>
        <taxon>Actinomycetota</taxon>
        <taxon>Actinomycetes</taxon>
        <taxon>Micromonosporales</taxon>
        <taxon>Micromonosporaceae</taxon>
        <taxon>Plantactinospora</taxon>
    </lineage>
</organism>
<proteinExistence type="inferred from homology"/>
<feature type="binding site" evidence="5">
    <location>
        <position position="270"/>
    </location>
    <ligand>
        <name>isopentenyl diphosphate</name>
        <dbReference type="ChEBI" id="CHEBI:128769"/>
    </ligand>
</feature>
<feature type="binding site" evidence="5">
    <location>
        <position position="419"/>
    </location>
    <ligand>
        <name>dimethylallyl diphosphate</name>
        <dbReference type="ChEBI" id="CHEBI:57623"/>
    </ligand>
</feature>
<dbReference type="CDD" id="cd13944">
    <property type="entry name" value="lytB_ispH"/>
    <property type="match status" value="1"/>
</dbReference>
<dbReference type="Gene3D" id="3.40.50.11270">
    <property type="match status" value="1"/>
</dbReference>
<dbReference type="InterPro" id="IPR000845">
    <property type="entry name" value="Nucleoside_phosphorylase_d"/>
</dbReference>
<feature type="binding site" evidence="5">
    <location>
        <position position="360"/>
    </location>
    <ligand>
        <name>(2E)-4-hydroxy-3-methylbut-2-enyl diphosphate</name>
        <dbReference type="ChEBI" id="CHEBI:128753"/>
    </ligand>
</feature>
<evidence type="ECO:0000256" key="4">
    <source>
        <dbReference type="ARBA" id="ARBA00023014"/>
    </source>
</evidence>
<keyword evidence="8" id="KW-1185">Reference proteome</keyword>
<gene>
    <name evidence="5" type="primary">ispH</name>
    <name evidence="7" type="ORF">H4W31_005722</name>
</gene>
<evidence type="ECO:0000256" key="2">
    <source>
        <dbReference type="ARBA" id="ARBA00022723"/>
    </source>
</evidence>
<comment type="catalytic activity">
    <reaction evidence="5">
        <text>dimethylallyl diphosphate + 2 oxidized [2Fe-2S]-[ferredoxin] + H2O = (2E)-4-hydroxy-3-methylbut-2-enyl diphosphate + 2 reduced [2Fe-2S]-[ferredoxin] + 2 H(+)</text>
        <dbReference type="Rhea" id="RHEA:24825"/>
        <dbReference type="Rhea" id="RHEA-COMP:10000"/>
        <dbReference type="Rhea" id="RHEA-COMP:10001"/>
        <dbReference type="ChEBI" id="CHEBI:15377"/>
        <dbReference type="ChEBI" id="CHEBI:15378"/>
        <dbReference type="ChEBI" id="CHEBI:33737"/>
        <dbReference type="ChEBI" id="CHEBI:33738"/>
        <dbReference type="ChEBI" id="CHEBI:57623"/>
        <dbReference type="ChEBI" id="CHEBI:128753"/>
        <dbReference type="EC" id="1.17.7.4"/>
    </reaction>
</comment>
<sequence>MNDADWVLFAPMRVEARALRRGLPPDAPLRRTGRGPARATRVAAGYRDTAALAVAGIAGGLVPTLRTGDVVVATEVRRAGVQGGAPVFCPAAPMIAEALRRRGLTVHTGPVVTSRRLVDGRMRDRLAATGALAVDTESAALLAGAAGRPTACVRVVADVPPHPLYRPATLGRVAAALRVLPEIAPALVEWAEATTARQVVLASPRSFCAGVERAISTVEQALDRHGPPVYVRKQIVHNAHVIADLQRRGAVFVDELTEIPEGALTVFSAHGVAPAVRGAAAERGLPVIDATCPLVSKVHSEARRFAGRGNTVLLIGHAGHEETEGTLGEAPGRIALVETVRDAERIEVADPDRVSYLVQTTLAVDEVAGVLDVLRRRFPALTGPSSDDICYATTNRQAALREVAAVADVVLVLGSENSSNSRRLVEVTERGGTPAYLVDDVDAVDLRWLAGVRTIGVTAGASAPPRLVDQTVAALTGLGADSVREHTTRTEDVHFTLPKEIRTP</sequence>
<feature type="binding site" evidence="5">
    <location>
        <position position="237"/>
    </location>
    <ligand>
        <name>dimethylallyl diphosphate</name>
        <dbReference type="ChEBI" id="CHEBI:57623"/>
    </ligand>
</feature>
<feature type="binding site" evidence="5">
    <location>
        <position position="270"/>
    </location>
    <ligand>
        <name>dimethylallyl diphosphate</name>
        <dbReference type="ChEBI" id="CHEBI:57623"/>
    </ligand>
</feature>
<comment type="cofactor">
    <cofactor evidence="5">
        <name>[4Fe-4S] cluster</name>
        <dbReference type="ChEBI" id="CHEBI:49883"/>
    </cofactor>
    <text evidence="5">Binds 1 [4Fe-4S] cluster per subunit.</text>
</comment>
<feature type="binding site" evidence="5">
    <location>
        <position position="390"/>
    </location>
    <ligand>
        <name>[4Fe-4S] cluster</name>
        <dbReference type="ChEBI" id="CHEBI:49883"/>
    </ligand>
</feature>
<comment type="pathway">
    <text evidence="5">Isoprenoid biosynthesis; isopentenyl diphosphate biosynthesis via DXP pathway; isopentenyl diphosphate from 1-deoxy-D-xylulose 5-phosphate: step 6/6.</text>
</comment>
<comment type="function">
    <text evidence="5">Catalyzes the conversion of 1-hydroxy-2-methyl-2-(E)-butenyl 4-diphosphate (HMBPP) into a mixture of isopentenyl diphosphate (IPP) and dimethylallyl diphosphate (DMAPP). Acts in the terminal step of the DOXP/MEP pathway for isoprenoid precursor biosynthesis.</text>
</comment>
<dbReference type="SUPFAM" id="SSF53167">
    <property type="entry name" value="Purine and uridine phosphorylases"/>
    <property type="match status" value="1"/>
</dbReference>
<dbReference type="Gene3D" id="3.40.1010.20">
    <property type="entry name" value="4-hydroxy-3-methylbut-2-enyl diphosphate reductase, catalytic domain"/>
    <property type="match status" value="2"/>
</dbReference>
<comment type="similarity">
    <text evidence="5">Belongs to the IspH family.</text>
</comment>
<comment type="pathway">
    <text evidence="5">Isoprenoid biosynthesis; dimethylallyl diphosphate biosynthesis; dimethylallyl diphosphate from (2E)-4-hydroxy-3-methylbutenyl diphosphate: step 1/1.</text>
</comment>
<dbReference type="EMBL" id="JADBEB010000001">
    <property type="protein sequence ID" value="MBE1490084.1"/>
    <property type="molecule type" value="Genomic_DNA"/>
</dbReference>
<feature type="binding site" evidence="5">
    <location>
        <position position="292"/>
    </location>
    <ligand>
        <name>[4Fe-4S] cluster</name>
        <dbReference type="ChEBI" id="CHEBI:49883"/>
    </ligand>
</feature>
<dbReference type="NCBIfam" id="TIGR00216">
    <property type="entry name" value="ispH_lytB"/>
    <property type="match status" value="1"/>
</dbReference>
<name>A0A927M936_9ACTN</name>
<comment type="catalytic activity">
    <reaction evidence="5">
        <text>isopentenyl diphosphate + 2 oxidized [2Fe-2S]-[ferredoxin] + H2O = (2E)-4-hydroxy-3-methylbut-2-enyl diphosphate + 2 reduced [2Fe-2S]-[ferredoxin] + 2 H(+)</text>
        <dbReference type="Rhea" id="RHEA:24488"/>
        <dbReference type="Rhea" id="RHEA-COMP:10000"/>
        <dbReference type="Rhea" id="RHEA-COMP:10001"/>
        <dbReference type="ChEBI" id="CHEBI:15377"/>
        <dbReference type="ChEBI" id="CHEBI:15378"/>
        <dbReference type="ChEBI" id="CHEBI:33737"/>
        <dbReference type="ChEBI" id="CHEBI:33738"/>
        <dbReference type="ChEBI" id="CHEBI:128753"/>
        <dbReference type="ChEBI" id="CHEBI:128769"/>
        <dbReference type="EC" id="1.17.7.4"/>
    </reaction>
</comment>
<keyword evidence="5 7" id="KW-0560">Oxidoreductase</keyword>
<protein>
    <recommendedName>
        <fullName evidence="5">4-hydroxy-3-methylbut-2-enyl diphosphate reductase</fullName>
        <shortName evidence="5">HMBPP reductase</shortName>
        <ecNumber evidence="5">1.17.7.4</ecNumber>
    </recommendedName>
</protein>
<dbReference type="GO" id="GO:0019288">
    <property type="term" value="P:isopentenyl diphosphate biosynthetic process, methylerythritol 4-phosphate pathway"/>
    <property type="evidence" value="ECO:0007669"/>
    <property type="project" value="UniProtKB-UniRule"/>
</dbReference>
<comment type="caution">
    <text evidence="7">The sequence shown here is derived from an EMBL/GenBank/DDBJ whole genome shotgun (WGS) entry which is preliminary data.</text>
</comment>
<feature type="binding site" evidence="5">
    <location>
        <position position="420"/>
    </location>
    <ligand>
        <name>(2E)-4-hydroxy-3-methylbut-2-enyl diphosphate</name>
        <dbReference type="ChEBI" id="CHEBI:128753"/>
    </ligand>
</feature>
<feature type="binding site" evidence="5">
    <location>
        <position position="237"/>
    </location>
    <ligand>
        <name>(2E)-4-hydroxy-3-methylbut-2-enyl diphosphate</name>
        <dbReference type="ChEBI" id="CHEBI:128753"/>
    </ligand>
</feature>
<dbReference type="Pfam" id="PF02401">
    <property type="entry name" value="LYTB"/>
    <property type="match status" value="1"/>
</dbReference>
<keyword evidence="1 5" id="KW-0004">4Fe-4S</keyword>
<feature type="binding site" evidence="5">
    <location>
        <position position="418"/>
    </location>
    <ligand>
        <name>isopentenyl diphosphate</name>
        <dbReference type="ChEBI" id="CHEBI:128769"/>
    </ligand>
</feature>
<feature type="binding site" evidence="5">
    <location>
        <position position="208"/>
    </location>
    <ligand>
        <name>[4Fe-4S] cluster</name>
        <dbReference type="ChEBI" id="CHEBI:49883"/>
    </ligand>
</feature>
<feature type="binding site" evidence="5">
    <location>
        <position position="462"/>
    </location>
    <ligand>
        <name>(2E)-4-hydroxy-3-methylbut-2-enyl diphosphate</name>
        <dbReference type="ChEBI" id="CHEBI:128753"/>
    </ligand>
</feature>
<feature type="binding site" evidence="5">
    <location>
        <position position="462"/>
    </location>
    <ligand>
        <name>isopentenyl diphosphate</name>
        <dbReference type="ChEBI" id="CHEBI:128769"/>
    </ligand>
</feature>
<keyword evidence="4 5" id="KW-0411">Iron-sulfur</keyword>
<dbReference type="GO" id="GO:0051745">
    <property type="term" value="F:4-hydroxy-3-methylbut-2-enyl diphosphate reductase activity"/>
    <property type="evidence" value="ECO:0007669"/>
    <property type="project" value="UniProtKB-UniRule"/>
</dbReference>
<dbReference type="Pfam" id="PF01048">
    <property type="entry name" value="PNP_UDP_1"/>
    <property type="match status" value="1"/>
</dbReference>
<feature type="binding site" evidence="5">
    <location>
        <position position="320"/>
    </location>
    <ligand>
        <name>(2E)-4-hydroxy-3-methylbut-2-enyl diphosphate</name>
        <dbReference type="ChEBI" id="CHEBI:128753"/>
    </ligand>
</feature>
<feature type="binding site" evidence="5">
    <location>
        <position position="420"/>
    </location>
    <ligand>
        <name>isopentenyl diphosphate</name>
        <dbReference type="ChEBI" id="CHEBI:128769"/>
    </ligand>
</feature>
<dbReference type="AlphaFoldDB" id="A0A927M936"/>
<feature type="binding site" evidence="5">
    <location>
        <position position="419"/>
    </location>
    <ligand>
        <name>isopentenyl diphosphate</name>
        <dbReference type="ChEBI" id="CHEBI:128769"/>
    </ligand>
</feature>
<dbReference type="EC" id="1.17.7.4" evidence="5"/>
<feature type="binding site" evidence="5">
    <location>
        <position position="320"/>
    </location>
    <ligand>
        <name>dimethylallyl diphosphate</name>
        <dbReference type="ChEBI" id="CHEBI:57623"/>
    </ligand>
</feature>
<evidence type="ECO:0000256" key="3">
    <source>
        <dbReference type="ARBA" id="ARBA00023004"/>
    </source>
</evidence>
<dbReference type="InterPro" id="IPR035994">
    <property type="entry name" value="Nucleoside_phosphorylase_sf"/>
</dbReference>
<feature type="binding site" evidence="5">
    <location>
        <position position="237"/>
    </location>
    <ligand>
        <name>isopentenyl diphosphate</name>
        <dbReference type="ChEBI" id="CHEBI:128769"/>
    </ligand>
</feature>
<feature type="binding site" evidence="5">
    <location>
        <position position="320"/>
    </location>
    <ligand>
        <name>isopentenyl diphosphate</name>
        <dbReference type="ChEBI" id="CHEBI:128769"/>
    </ligand>
</feature>
<dbReference type="GO" id="GO:0009116">
    <property type="term" value="P:nucleoside metabolic process"/>
    <property type="evidence" value="ECO:0007669"/>
    <property type="project" value="InterPro"/>
</dbReference>
<reference evidence="7" key="1">
    <citation type="submission" date="2020-10" db="EMBL/GenBank/DDBJ databases">
        <title>Sequencing the genomes of 1000 actinobacteria strains.</title>
        <authorList>
            <person name="Klenk H.-P."/>
        </authorList>
    </citation>
    <scope>NUCLEOTIDE SEQUENCE</scope>
    <source>
        <strain evidence="7">DSM 46832</strain>
    </source>
</reference>
<dbReference type="NCBIfam" id="NF002190">
    <property type="entry name" value="PRK01045.1-4"/>
    <property type="match status" value="1"/>
</dbReference>
<dbReference type="GO" id="GO:0016114">
    <property type="term" value="P:terpenoid biosynthetic process"/>
    <property type="evidence" value="ECO:0007669"/>
    <property type="project" value="UniProtKB-UniRule"/>
</dbReference>
<feature type="binding site" evidence="5">
    <location>
        <position position="462"/>
    </location>
    <ligand>
        <name>dimethylallyl diphosphate</name>
        <dbReference type="ChEBI" id="CHEBI:57623"/>
    </ligand>
</feature>
<dbReference type="PANTHER" id="PTHR30426">
    <property type="entry name" value="4-HYDROXY-3-METHYLBUT-2-ENYL DIPHOSPHATE REDUCTASE"/>
    <property type="match status" value="1"/>
</dbReference>
<keyword evidence="2 5" id="KW-0479">Metal-binding</keyword>
<keyword evidence="5" id="KW-0414">Isoprene biosynthesis</keyword>
<dbReference type="GO" id="GO:0046872">
    <property type="term" value="F:metal ion binding"/>
    <property type="evidence" value="ECO:0007669"/>
    <property type="project" value="UniProtKB-KW"/>
</dbReference>
<dbReference type="GO" id="GO:0051539">
    <property type="term" value="F:4 iron, 4 sulfur cluster binding"/>
    <property type="evidence" value="ECO:0007669"/>
    <property type="project" value="UniProtKB-UniRule"/>
</dbReference>
<dbReference type="HAMAP" id="MF_00191">
    <property type="entry name" value="IspH"/>
    <property type="match status" value="1"/>
</dbReference>
<evidence type="ECO:0000256" key="5">
    <source>
        <dbReference type="HAMAP-Rule" id="MF_00191"/>
    </source>
</evidence>
<evidence type="ECO:0000256" key="1">
    <source>
        <dbReference type="ARBA" id="ARBA00022485"/>
    </source>
</evidence>
<feature type="active site" description="Proton donor" evidence="5">
    <location>
        <position position="322"/>
    </location>
</feature>
<evidence type="ECO:0000313" key="7">
    <source>
        <dbReference type="EMBL" id="MBE1490084.1"/>
    </source>
</evidence>
<dbReference type="Gene3D" id="3.40.50.1580">
    <property type="entry name" value="Nucleoside phosphorylase domain"/>
    <property type="match status" value="1"/>
</dbReference>
<accession>A0A927M936</accession>
<feature type="binding site" evidence="5">
    <location>
        <position position="420"/>
    </location>
    <ligand>
        <name>dimethylallyl diphosphate</name>
        <dbReference type="ChEBI" id="CHEBI:57623"/>
    </ligand>
</feature>
<feature type="binding site" evidence="5">
    <location>
        <position position="418"/>
    </location>
    <ligand>
        <name>(2E)-4-hydroxy-3-methylbut-2-enyl diphosphate</name>
        <dbReference type="ChEBI" id="CHEBI:128753"/>
    </ligand>
</feature>
<dbReference type="InterPro" id="IPR003451">
    <property type="entry name" value="LytB/IspH"/>
</dbReference>
<feature type="binding site" evidence="5">
    <location>
        <position position="419"/>
    </location>
    <ligand>
        <name>(2E)-4-hydroxy-3-methylbut-2-enyl diphosphate</name>
        <dbReference type="ChEBI" id="CHEBI:128753"/>
    </ligand>
</feature>
<evidence type="ECO:0000259" key="6">
    <source>
        <dbReference type="Pfam" id="PF01048"/>
    </source>
</evidence>
<dbReference type="PANTHER" id="PTHR30426:SF0">
    <property type="entry name" value="4-HYDROXY-3-METHYLBUT-2-ENYL DIPHOSPHATE REDUCTASE"/>
    <property type="match status" value="1"/>
</dbReference>
<dbReference type="RefSeq" id="WP_225945734.1">
    <property type="nucleotide sequence ID" value="NZ_JADBEB010000001.1"/>
</dbReference>
<evidence type="ECO:0000313" key="8">
    <source>
        <dbReference type="Proteomes" id="UP000649753"/>
    </source>
</evidence>
<dbReference type="GO" id="GO:0050992">
    <property type="term" value="P:dimethylallyl diphosphate biosynthetic process"/>
    <property type="evidence" value="ECO:0007669"/>
    <property type="project" value="UniProtKB-UniRule"/>
</dbReference>
<feature type="domain" description="Nucleoside phosphorylase" evidence="6">
    <location>
        <begin position="48"/>
        <end position="160"/>
    </location>
</feature>
<feature type="binding site" evidence="5">
    <location>
        <position position="418"/>
    </location>
    <ligand>
        <name>dimethylallyl diphosphate</name>
        <dbReference type="ChEBI" id="CHEBI:57623"/>
    </ligand>
</feature>